<sequence>MEPSFVEQQLNISQSNKTSILGLPWDCDKDTLSVTFPKKISEEPTKRRIFGKLAKVQGHLSKRVRFETELGYTYTRITVERMVEVGRFLTQARHL</sequence>
<accession>A0A6S7H767</accession>
<proteinExistence type="predicted"/>
<protein>
    <submittedName>
        <fullName evidence="1">Uncharacterized protein</fullName>
    </submittedName>
</protein>
<evidence type="ECO:0000313" key="2">
    <source>
        <dbReference type="Proteomes" id="UP001152795"/>
    </source>
</evidence>
<evidence type="ECO:0000313" key="1">
    <source>
        <dbReference type="EMBL" id="CAB3998679.1"/>
    </source>
</evidence>
<gene>
    <name evidence="1" type="ORF">PACLA_8A047147</name>
</gene>
<dbReference type="AlphaFoldDB" id="A0A6S7H767"/>
<organism evidence="1 2">
    <name type="scientific">Paramuricea clavata</name>
    <name type="common">Red gorgonian</name>
    <name type="synonym">Violescent sea-whip</name>
    <dbReference type="NCBI Taxonomy" id="317549"/>
    <lineage>
        <taxon>Eukaryota</taxon>
        <taxon>Metazoa</taxon>
        <taxon>Cnidaria</taxon>
        <taxon>Anthozoa</taxon>
        <taxon>Octocorallia</taxon>
        <taxon>Malacalcyonacea</taxon>
        <taxon>Plexauridae</taxon>
        <taxon>Paramuricea</taxon>
    </lineage>
</organism>
<dbReference type="EMBL" id="CACRXK020003410">
    <property type="protein sequence ID" value="CAB3998679.1"/>
    <property type="molecule type" value="Genomic_DNA"/>
</dbReference>
<reference evidence="1" key="1">
    <citation type="submission" date="2020-04" db="EMBL/GenBank/DDBJ databases">
        <authorList>
            <person name="Alioto T."/>
            <person name="Alioto T."/>
            <person name="Gomez Garrido J."/>
        </authorList>
    </citation>
    <scope>NUCLEOTIDE SEQUENCE</scope>
    <source>
        <strain evidence="1">A484AB</strain>
    </source>
</reference>
<dbReference type="Proteomes" id="UP001152795">
    <property type="component" value="Unassembled WGS sequence"/>
</dbReference>
<name>A0A6S7H767_PARCT</name>
<keyword evidence="2" id="KW-1185">Reference proteome</keyword>
<comment type="caution">
    <text evidence="1">The sequence shown here is derived from an EMBL/GenBank/DDBJ whole genome shotgun (WGS) entry which is preliminary data.</text>
</comment>